<comment type="subcellular location">
    <subcellularLocation>
        <location evidence="2">Membrane</location>
    </subcellularLocation>
</comment>
<evidence type="ECO:0000256" key="4">
    <source>
        <dbReference type="ARBA" id="ARBA00022553"/>
    </source>
</evidence>
<evidence type="ECO:0000256" key="1">
    <source>
        <dbReference type="ARBA" id="ARBA00000085"/>
    </source>
</evidence>
<organism evidence="15 16">
    <name type="scientific">Seleniivibrio woodruffii</name>
    <dbReference type="NCBI Taxonomy" id="1078050"/>
    <lineage>
        <taxon>Bacteria</taxon>
        <taxon>Pseudomonadati</taxon>
        <taxon>Deferribacterota</taxon>
        <taxon>Deferribacteres</taxon>
        <taxon>Deferribacterales</taxon>
        <taxon>Geovibrionaceae</taxon>
        <taxon>Seleniivibrio</taxon>
    </lineage>
</organism>
<dbReference type="InterPro" id="IPR036890">
    <property type="entry name" value="HATPase_C_sf"/>
</dbReference>
<dbReference type="Gene3D" id="3.30.450.20">
    <property type="entry name" value="PAS domain"/>
    <property type="match status" value="2"/>
</dbReference>
<evidence type="ECO:0000256" key="8">
    <source>
        <dbReference type="ARBA" id="ARBA00022989"/>
    </source>
</evidence>
<keyword evidence="9 10" id="KW-0472">Membrane</keyword>
<evidence type="ECO:0000259" key="14">
    <source>
        <dbReference type="PROSITE" id="PS50839"/>
    </source>
</evidence>
<dbReference type="PROSITE" id="PS50112">
    <property type="entry name" value="PAS"/>
    <property type="match status" value="2"/>
</dbReference>
<evidence type="ECO:0000259" key="11">
    <source>
        <dbReference type="PROSITE" id="PS50109"/>
    </source>
</evidence>
<dbReference type="EMBL" id="SMGG01000003">
    <property type="protein sequence ID" value="TCK61894.1"/>
    <property type="molecule type" value="Genomic_DNA"/>
</dbReference>
<reference evidence="15 16" key="1">
    <citation type="submission" date="2019-03" db="EMBL/GenBank/DDBJ databases">
        <title>Genomic Encyclopedia of Type Strains, Phase IV (KMG-IV): sequencing the most valuable type-strain genomes for metagenomic binning, comparative biology and taxonomic classification.</title>
        <authorList>
            <person name="Goeker M."/>
        </authorList>
    </citation>
    <scope>NUCLEOTIDE SEQUENCE [LARGE SCALE GENOMIC DNA]</scope>
    <source>
        <strain evidence="15 16">DSM 24984</strain>
    </source>
</reference>
<comment type="catalytic activity">
    <reaction evidence="1">
        <text>ATP + protein L-histidine = ADP + protein N-phospho-L-histidine.</text>
        <dbReference type="EC" id="2.7.13.3"/>
    </reaction>
</comment>
<dbReference type="InterPro" id="IPR005467">
    <property type="entry name" value="His_kinase_dom"/>
</dbReference>
<dbReference type="GO" id="GO:0016020">
    <property type="term" value="C:membrane"/>
    <property type="evidence" value="ECO:0007669"/>
    <property type="project" value="UniProtKB-SubCell"/>
</dbReference>
<dbReference type="SMART" id="SM00387">
    <property type="entry name" value="HATPase_c"/>
    <property type="match status" value="1"/>
</dbReference>
<dbReference type="InterPro" id="IPR036097">
    <property type="entry name" value="HisK_dim/P_sf"/>
</dbReference>
<dbReference type="PANTHER" id="PTHR43304:SF1">
    <property type="entry name" value="PAC DOMAIN-CONTAINING PROTEIN"/>
    <property type="match status" value="1"/>
</dbReference>
<dbReference type="PROSITE" id="PS50839">
    <property type="entry name" value="CHASE"/>
    <property type="match status" value="1"/>
</dbReference>
<dbReference type="NCBIfam" id="TIGR00229">
    <property type="entry name" value="sensory_box"/>
    <property type="match status" value="2"/>
</dbReference>
<dbReference type="PROSITE" id="PS50113">
    <property type="entry name" value="PAC"/>
    <property type="match status" value="2"/>
</dbReference>
<dbReference type="Pfam" id="PF02518">
    <property type="entry name" value="HATPase_c"/>
    <property type="match status" value="1"/>
</dbReference>
<dbReference type="OrthoDB" id="5365412at2"/>
<gene>
    <name evidence="15" type="ORF">C8D98_0400</name>
</gene>
<name>A0A4R1KBQ4_9BACT</name>
<evidence type="ECO:0000256" key="6">
    <source>
        <dbReference type="ARBA" id="ARBA00022692"/>
    </source>
</evidence>
<dbReference type="InterPro" id="IPR052162">
    <property type="entry name" value="Sensor_kinase/Photoreceptor"/>
</dbReference>
<evidence type="ECO:0000256" key="9">
    <source>
        <dbReference type="ARBA" id="ARBA00023136"/>
    </source>
</evidence>
<dbReference type="InterPro" id="IPR001610">
    <property type="entry name" value="PAC"/>
</dbReference>
<evidence type="ECO:0000313" key="15">
    <source>
        <dbReference type="EMBL" id="TCK61894.1"/>
    </source>
</evidence>
<dbReference type="InterPro" id="IPR003661">
    <property type="entry name" value="HisK_dim/P_dom"/>
</dbReference>
<dbReference type="Proteomes" id="UP000294614">
    <property type="component" value="Unassembled WGS sequence"/>
</dbReference>
<evidence type="ECO:0000256" key="5">
    <source>
        <dbReference type="ARBA" id="ARBA00022679"/>
    </source>
</evidence>
<dbReference type="InterPro" id="IPR006189">
    <property type="entry name" value="CHASE_dom"/>
</dbReference>
<dbReference type="SUPFAM" id="SSF55874">
    <property type="entry name" value="ATPase domain of HSP90 chaperone/DNA topoisomerase II/histidine kinase"/>
    <property type="match status" value="1"/>
</dbReference>
<feature type="domain" description="PAS" evidence="12">
    <location>
        <begin position="338"/>
        <end position="386"/>
    </location>
</feature>
<sequence>MGKLRSMTGFIPISVFIFVTALAIILYESSLFSLQKGMQSTFRMYTKETANAITVRMGTYEQVLRGVEGFLSANKDTITREMWKEYASTLELSNLYPGVQAIGFAKIVKQSELESHINDVRRSGVFYYRVHPEQKKDYYVPVMMMYPEDRINLKVMGYDLSSEPVRSGMLKEAGESGKTALTGKMVLKQEADMKNPPSGVLMAMPVYRHGELYGYVAAPFRMNDLMRGIFGTYVQGLSLKIYDTEVSPANLMYSTGDSGEETIMSAVLPVAMYGRTWQLKFDAGEVFFSQFDRSKPLQVLVGGVLTGFLLAMLSYILLKTRSRAYEMAEQMAQRFYESEERYRRTFEQAAVGIVMTSLDGRFMKPNSCFCRITGYTVAELLKKTMLDITYVKDLKDNEGCGTDLIAGRTDTYVTERRLVRKDGSIIWAVITASVLKDNEGAPKNIIMVVEDISRKKNTEDALINLNTRLTAIIENSLVGIIQVRERRFQWANNAFLEIFGYRSEDIIGKSTMAIHPDEKHYEDFGRFVDSELVFSKNGYASVRTEMRKCDGSLVWVEMAGKRIKDEDGEPCSVWVVMDVTERKLAEDRLLELNNTLESKVAEETHRRIEQERLFMQQGRLAAMGEMIGAIAHQWRQPLNVMALMVQNIQEEYELDMLDRDIMKEFADISMKQILFMSNTIDDFRNFFRTDKERVEFSAVQQISAVIDLVNQQFTAHNIKVRIVRHADAILYGVANEFAQVILNLLSNSKDAFLLNHRSDPEIKIEISCSEGVFRITVADNAGGIADDISDKIFDPYFTTKGPEKGTGIGLYMSKLIINDHYNGVLSFRNCEEGAEFIIELPVVSCCKI</sequence>
<dbReference type="Pfam" id="PF13426">
    <property type="entry name" value="PAS_9"/>
    <property type="match status" value="2"/>
</dbReference>
<evidence type="ECO:0000256" key="2">
    <source>
        <dbReference type="ARBA" id="ARBA00004370"/>
    </source>
</evidence>
<feature type="domain" description="PAS" evidence="12">
    <location>
        <begin position="492"/>
        <end position="519"/>
    </location>
</feature>
<dbReference type="CDD" id="cd00082">
    <property type="entry name" value="HisKA"/>
    <property type="match status" value="1"/>
</dbReference>
<dbReference type="AlphaFoldDB" id="A0A4R1KBQ4"/>
<dbReference type="Pfam" id="PF03924">
    <property type="entry name" value="CHASE"/>
    <property type="match status" value="1"/>
</dbReference>
<keyword evidence="16" id="KW-1185">Reference proteome</keyword>
<dbReference type="SMART" id="SM00091">
    <property type="entry name" value="PAS"/>
    <property type="match status" value="2"/>
</dbReference>
<dbReference type="EC" id="2.7.13.3" evidence="3"/>
<comment type="caution">
    <text evidence="15">The sequence shown here is derived from an EMBL/GenBank/DDBJ whole genome shotgun (WGS) entry which is preliminary data.</text>
</comment>
<protein>
    <recommendedName>
        <fullName evidence="3">histidine kinase</fullName>
        <ecNumber evidence="3">2.7.13.3</ecNumber>
    </recommendedName>
</protein>
<dbReference type="RefSeq" id="WP_132871546.1">
    <property type="nucleotide sequence ID" value="NZ_SMGG01000003.1"/>
</dbReference>
<evidence type="ECO:0000313" key="16">
    <source>
        <dbReference type="Proteomes" id="UP000294614"/>
    </source>
</evidence>
<dbReference type="SUPFAM" id="SSF55785">
    <property type="entry name" value="PYP-like sensor domain (PAS domain)"/>
    <property type="match status" value="2"/>
</dbReference>
<dbReference type="PROSITE" id="PS50109">
    <property type="entry name" value="HIS_KIN"/>
    <property type="match status" value="1"/>
</dbReference>
<dbReference type="Gene3D" id="1.10.287.130">
    <property type="match status" value="1"/>
</dbReference>
<evidence type="ECO:0000259" key="13">
    <source>
        <dbReference type="PROSITE" id="PS50113"/>
    </source>
</evidence>
<feature type="domain" description="CHASE" evidence="14">
    <location>
        <begin position="74"/>
        <end position="280"/>
    </location>
</feature>
<dbReference type="SMART" id="SM00086">
    <property type="entry name" value="PAC"/>
    <property type="match status" value="2"/>
</dbReference>
<keyword evidence="4" id="KW-0597">Phosphoprotein</keyword>
<evidence type="ECO:0000259" key="12">
    <source>
        <dbReference type="PROSITE" id="PS50112"/>
    </source>
</evidence>
<dbReference type="SMART" id="SM01079">
    <property type="entry name" value="CHASE"/>
    <property type="match status" value="1"/>
</dbReference>
<feature type="transmembrane region" description="Helical" evidence="10">
    <location>
        <begin position="7"/>
        <end position="27"/>
    </location>
</feature>
<dbReference type="InterPro" id="IPR004358">
    <property type="entry name" value="Sig_transdc_His_kin-like_C"/>
</dbReference>
<dbReference type="InterPro" id="IPR000014">
    <property type="entry name" value="PAS"/>
</dbReference>
<accession>A0A4R1KBQ4</accession>
<keyword evidence="6 10" id="KW-0812">Transmembrane</keyword>
<dbReference type="InterPro" id="IPR035965">
    <property type="entry name" value="PAS-like_dom_sf"/>
</dbReference>
<keyword evidence="5" id="KW-0808">Transferase</keyword>
<evidence type="ECO:0000256" key="10">
    <source>
        <dbReference type="SAM" id="Phobius"/>
    </source>
</evidence>
<feature type="transmembrane region" description="Helical" evidence="10">
    <location>
        <begin position="297"/>
        <end position="318"/>
    </location>
</feature>
<proteinExistence type="predicted"/>
<evidence type="ECO:0000256" key="3">
    <source>
        <dbReference type="ARBA" id="ARBA00012438"/>
    </source>
</evidence>
<dbReference type="PANTHER" id="PTHR43304">
    <property type="entry name" value="PHYTOCHROME-LIKE PROTEIN CPH1"/>
    <property type="match status" value="1"/>
</dbReference>
<dbReference type="PRINTS" id="PR00344">
    <property type="entry name" value="BCTRLSENSOR"/>
</dbReference>
<dbReference type="InterPro" id="IPR003594">
    <property type="entry name" value="HATPase_dom"/>
</dbReference>
<keyword evidence="8 10" id="KW-1133">Transmembrane helix</keyword>
<feature type="domain" description="PAC" evidence="13">
    <location>
        <begin position="540"/>
        <end position="591"/>
    </location>
</feature>
<dbReference type="SMART" id="SM00388">
    <property type="entry name" value="HisKA"/>
    <property type="match status" value="1"/>
</dbReference>
<feature type="domain" description="Histidine kinase" evidence="11">
    <location>
        <begin position="629"/>
        <end position="844"/>
    </location>
</feature>
<feature type="domain" description="PAC" evidence="13">
    <location>
        <begin position="412"/>
        <end position="464"/>
    </location>
</feature>
<dbReference type="SUPFAM" id="SSF47384">
    <property type="entry name" value="Homodimeric domain of signal transducing histidine kinase"/>
    <property type="match status" value="1"/>
</dbReference>
<dbReference type="Gene3D" id="3.30.565.10">
    <property type="entry name" value="Histidine kinase-like ATPase, C-terminal domain"/>
    <property type="match status" value="1"/>
</dbReference>
<dbReference type="InterPro" id="IPR000700">
    <property type="entry name" value="PAS-assoc_C"/>
</dbReference>
<dbReference type="InterPro" id="IPR042240">
    <property type="entry name" value="CHASE_sf"/>
</dbReference>
<dbReference type="GO" id="GO:0000155">
    <property type="term" value="F:phosphorelay sensor kinase activity"/>
    <property type="evidence" value="ECO:0007669"/>
    <property type="project" value="InterPro"/>
</dbReference>
<keyword evidence="7" id="KW-0418">Kinase</keyword>
<dbReference type="CDD" id="cd00130">
    <property type="entry name" value="PAS"/>
    <property type="match status" value="2"/>
</dbReference>
<evidence type="ECO:0000256" key="7">
    <source>
        <dbReference type="ARBA" id="ARBA00022777"/>
    </source>
</evidence>
<dbReference type="Gene3D" id="3.30.450.350">
    <property type="entry name" value="CHASE domain"/>
    <property type="match status" value="1"/>
</dbReference>